<dbReference type="Gene3D" id="3.40.50.1820">
    <property type="entry name" value="alpha/beta hydrolase"/>
    <property type="match status" value="1"/>
</dbReference>
<dbReference type="OrthoDB" id="2558990at2"/>
<protein>
    <recommendedName>
        <fullName evidence="4">Alpha/beta hydrolase family protein</fullName>
    </recommendedName>
</protein>
<evidence type="ECO:0000256" key="1">
    <source>
        <dbReference type="SAM" id="MobiDB-lite"/>
    </source>
</evidence>
<name>A0A3D9IUX8_9BACL</name>
<gene>
    <name evidence="2" type="ORF">DFP95_10130</name>
</gene>
<keyword evidence="3" id="KW-1185">Reference proteome</keyword>
<dbReference type="AlphaFoldDB" id="A0A3D9IUX8"/>
<comment type="caution">
    <text evidence="2">The sequence shown here is derived from an EMBL/GenBank/DDBJ whole genome shotgun (WGS) entry which is preliminary data.</text>
</comment>
<feature type="region of interest" description="Disordered" evidence="1">
    <location>
        <begin position="158"/>
        <end position="178"/>
    </location>
</feature>
<evidence type="ECO:0008006" key="4">
    <source>
        <dbReference type="Google" id="ProtNLM"/>
    </source>
</evidence>
<accession>A0A3D9IUX8</accession>
<dbReference type="Proteomes" id="UP000256869">
    <property type="component" value="Unassembled WGS sequence"/>
</dbReference>
<dbReference type="EMBL" id="QRDY01000001">
    <property type="protein sequence ID" value="RED65542.1"/>
    <property type="molecule type" value="Genomic_DNA"/>
</dbReference>
<dbReference type="RefSeq" id="WP_115990482.1">
    <property type="nucleotide sequence ID" value="NZ_QRDY01000001.1"/>
</dbReference>
<reference evidence="2 3" key="1">
    <citation type="submission" date="2018-07" db="EMBL/GenBank/DDBJ databases">
        <title>Genomic Encyclopedia of Type Strains, Phase III (KMG-III): the genomes of soil and plant-associated and newly described type strains.</title>
        <authorList>
            <person name="Whitman W."/>
        </authorList>
    </citation>
    <scope>NUCLEOTIDE SEQUENCE [LARGE SCALE GENOMIC DNA]</scope>
    <source>
        <strain evidence="2 3">CECT 8236</strain>
    </source>
</reference>
<sequence length="257" mass="28186">MRNDSNGIGKNEIELYVMAGLATAPLFMERLRHALVHTIDEIGSLGRLAHSELLFPYGDWSRRSIPQLWEIRADMRLRLDRIEASIGGKRALGSIGSGRAEFDGSGTTYVMVGHSGGGVAAVHAAYLLLARDETATCFVIMIGSPRCRIPERLRPKTLSISASGRSKDGSRTGKSPDFISRLGSFGGWSTGEAANRNRPRMPSWRKDKYAPSSMMSVPIIGGHADYFRDSAPYLNSGGMSNLDLTVEAIRSWLIQWN</sequence>
<dbReference type="InterPro" id="IPR029058">
    <property type="entry name" value="AB_hydrolase_fold"/>
</dbReference>
<dbReference type="SUPFAM" id="SSF53474">
    <property type="entry name" value="alpha/beta-Hydrolases"/>
    <property type="match status" value="1"/>
</dbReference>
<evidence type="ECO:0000313" key="3">
    <source>
        <dbReference type="Proteomes" id="UP000256869"/>
    </source>
</evidence>
<organism evidence="2 3">
    <name type="scientific">Cohnella lupini</name>
    <dbReference type="NCBI Taxonomy" id="1294267"/>
    <lineage>
        <taxon>Bacteria</taxon>
        <taxon>Bacillati</taxon>
        <taxon>Bacillota</taxon>
        <taxon>Bacilli</taxon>
        <taxon>Bacillales</taxon>
        <taxon>Paenibacillaceae</taxon>
        <taxon>Cohnella</taxon>
    </lineage>
</organism>
<evidence type="ECO:0000313" key="2">
    <source>
        <dbReference type="EMBL" id="RED65542.1"/>
    </source>
</evidence>
<proteinExistence type="predicted"/>